<proteinExistence type="predicted"/>
<evidence type="ECO:0000313" key="2">
    <source>
        <dbReference type="Proteomes" id="UP000053328"/>
    </source>
</evidence>
<keyword evidence="2" id="KW-1185">Reference proteome</keyword>
<organism evidence="1 2">
    <name type="scientific">Exophiala spinifera</name>
    <dbReference type="NCBI Taxonomy" id="91928"/>
    <lineage>
        <taxon>Eukaryota</taxon>
        <taxon>Fungi</taxon>
        <taxon>Dikarya</taxon>
        <taxon>Ascomycota</taxon>
        <taxon>Pezizomycotina</taxon>
        <taxon>Eurotiomycetes</taxon>
        <taxon>Chaetothyriomycetidae</taxon>
        <taxon>Chaetothyriales</taxon>
        <taxon>Herpotrichiellaceae</taxon>
        <taxon>Exophiala</taxon>
    </lineage>
</organism>
<evidence type="ECO:0000313" key="1">
    <source>
        <dbReference type="EMBL" id="KIW15338.1"/>
    </source>
</evidence>
<protein>
    <submittedName>
        <fullName evidence="1">Uncharacterized protein</fullName>
    </submittedName>
</protein>
<dbReference type="VEuPathDB" id="FungiDB:PV08_05384"/>
<dbReference type="GeneID" id="27332467"/>
<dbReference type="EMBL" id="KN847495">
    <property type="protein sequence ID" value="KIW15338.1"/>
    <property type="molecule type" value="Genomic_DNA"/>
</dbReference>
<reference evidence="1 2" key="1">
    <citation type="submission" date="2015-01" db="EMBL/GenBank/DDBJ databases">
        <title>The Genome Sequence of Exophiala spinifera CBS89968.</title>
        <authorList>
            <consortium name="The Broad Institute Genomics Platform"/>
            <person name="Cuomo C."/>
            <person name="de Hoog S."/>
            <person name="Gorbushina A."/>
            <person name="Stielow B."/>
            <person name="Teixiera M."/>
            <person name="Abouelleil A."/>
            <person name="Chapman S.B."/>
            <person name="Priest M."/>
            <person name="Young S.K."/>
            <person name="Wortman J."/>
            <person name="Nusbaum C."/>
            <person name="Birren B."/>
        </authorList>
    </citation>
    <scope>NUCLEOTIDE SEQUENCE [LARGE SCALE GENOMIC DNA]</scope>
    <source>
        <strain evidence="1 2">CBS 89968</strain>
    </source>
</reference>
<dbReference type="RefSeq" id="XP_016235554.1">
    <property type="nucleotide sequence ID" value="XM_016379727.1"/>
</dbReference>
<dbReference type="OrthoDB" id="4111629at2759"/>
<name>A0A0D2B8T3_9EURO</name>
<dbReference type="Gene3D" id="3.80.10.10">
    <property type="entry name" value="Ribonuclease Inhibitor"/>
    <property type="match status" value="1"/>
</dbReference>
<gene>
    <name evidence="1" type="ORF">PV08_05384</name>
</gene>
<accession>A0A0D2B8T3</accession>
<dbReference type="Proteomes" id="UP000053328">
    <property type="component" value="Unassembled WGS sequence"/>
</dbReference>
<dbReference type="InterPro" id="IPR032675">
    <property type="entry name" value="LRR_dom_sf"/>
</dbReference>
<dbReference type="AlphaFoldDB" id="A0A0D2B8T3"/>
<dbReference type="HOGENOM" id="CLU_460786_0_0_1"/>
<sequence>MLALKSMRVPSLTTEHATTFQELPSEIVDLIANELYDGGFGLADGLLAFSLVSRQFRRSALPFLFSSVTHVVRDRLDQQEHGALRRFLSHPHLLRHVKDLHIARPADIHGFVPSLDAVSARCLAEDHKSADVQVIQNSLPLMTRLHRIRMDCSAATALEILKLLPIDHLYEIILDHIYTSSHWPTLIEANTELATFARKHRLALGAYGLPPPQRTTNSQATYDAIARAAAVDLHMAWLLKDDRKAQGSAPAHNACIQETPSWTELRLLIRRACGTTTYSIRDLDLTLVPWTNLRRLSILWEYAMPMNQFIFDVAPKLGNLEALRLRADHQRLYHPACKYDVPTTGLYADTPTVPAFEIDYTQMKRLRELEIDGICNHVPIQALLGPKLRCLRLHREDTLWSVYSPESQRSPSDIIAATKICPDLERLELDIGYIENLWHPTAIPGVDVDVEQYSFLNAISRFRHLRHLRLFPPFVPKDSPRFSRSVPHCVPVSDDQAIRVFEHLRTECPSLQILSIAAIPSFVMIDTMCWVVRRRGEKTVLTTKHRERNYQHRQIWVGQRRISSEIKRFTAPPSYLPDPEGWMLTRDDSYEGGRRSLME</sequence>